<feature type="non-terminal residue" evidence="1">
    <location>
        <position position="28"/>
    </location>
</feature>
<dbReference type="EMBL" id="LAZR01004374">
    <property type="protein sequence ID" value="KKN09195.1"/>
    <property type="molecule type" value="Genomic_DNA"/>
</dbReference>
<reference evidence="1" key="1">
    <citation type="journal article" date="2015" name="Nature">
        <title>Complex archaea that bridge the gap between prokaryotes and eukaryotes.</title>
        <authorList>
            <person name="Spang A."/>
            <person name="Saw J.H."/>
            <person name="Jorgensen S.L."/>
            <person name="Zaremba-Niedzwiedzka K."/>
            <person name="Martijn J."/>
            <person name="Lind A.E."/>
            <person name="van Eijk R."/>
            <person name="Schleper C."/>
            <person name="Guy L."/>
            <person name="Ettema T.J."/>
        </authorList>
    </citation>
    <scope>NUCLEOTIDE SEQUENCE</scope>
</reference>
<evidence type="ECO:0000313" key="1">
    <source>
        <dbReference type="EMBL" id="KKN09195.1"/>
    </source>
</evidence>
<organism evidence="1">
    <name type="scientific">marine sediment metagenome</name>
    <dbReference type="NCBI Taxonomy" id="412755"/>
    <lineage>
        <taxon>unclassified sequences</taxon>
        <taxon>metagenomes</taxon>
        <taxon>ecological metagenomes</taxon>
    </lineage>
</organism>
<dbReference type="AlphaFoldDB" id="A0A0F9MPD8"/>
<protein>
    <submittedName>
        <fullName evidence="1">Uncharacterized protein</fullName>
    </submittedName>
</protein>
<name>A0A0F9MPD8_9ZZZZ</name>
<sequence>MNTATCFFCSATTSLPYTKETLESWSCG</sequence>
<accession>A0A0F9MPD8</accession>
<comment type="caution">
    <text evidence="1">The sequence shown here is derived from an EMBL/GenBank/DDBJ whole genome shotgun (WGS) entry which is preliminary data.</text>
</comment>
<gene>
    <name evidence="1" type="ORF">LCGC14_1048900</name>
</gene>
<proteinExistence type="predicted"/>